<feature type="compositionally biased region" description="Polar residues" evidence="6">
    <location>
        <begin position="111"/>
        <end position="137"/>
    </location>
</feature>
<comment type="similarity">
    <text evidence="2">Belongs to the multi antimicrobial extrusion (MATE) (TC 2.A.66.1) family.</text>
</comment>
<keyword evidence="5 7" id="KW-0472">Membrane</keyword>
<dbReference type="InterPro" id="IPR002528">
    <property type="entry name" value="MATE_fam"/>
</dbReference>
<comment type="subcellular location">
    <subcellularLocation>
        <location evidence="1">Membrane</location>
        <topology evidence="1">Multi-pass membrane protein</topology>
    </subcellularLocation>
</comment>
<comment type="caution">
    <text evidence="8">The sequence shown here is derived from an EMBL/GenBank/DDBJ whole genome shotgun (WGS) entry which is preliminary data.</text>
</comment>
<dbReference type="GO" id="GO:0015297">
    <property type="term" value="F:antiporter activity"/>
    <property type="evidence" value="ECO:0007669"/>
    <property type="project" value="InterPro"/>
</dbReference>
<evidence type="ECO:0000313" key="9">
    <source>
        <dbReference type="Proteomes" id="UP001209570"/>
    </source>
</evidence>
<feature type="transmembrane region" description="Helical" evidence="7">
    <location>
        <begin position="295"/>
        <end position="317"/>
    </location>
</feature>
<feature type="compositionally biased region" description="Basic and acidic residues" evidence="6">
    <location>
        <begin position="1"/>
        <end position="15"/>
    </location>
</feature>
<keyword evidence="3 7" id="KW-0812">Transmembrane</keyword>
<evidence type="ECO:0000256" key="2">
    <source>
        <dbReference type="ARBA" id="ARBA00010199"/>
    </source>
</evidence>
<dbReference type="EMBL" id="JAKCXM010000207">
    <property type="protein sequence ID" value="KAJ0398679.1"/>
    <property type="molecule type" value="Genomic_DNA"/>
</dbReference>
<dbReference type="GO" id="GO:0016020">
    <property type="term" value="C:membrane"/>
    <property type="evidence" value="ECO:0007669"/>
    <property type="project" value="UniProtKB-SubCell"/>
</dbReference>
<organism evidence="8 9">
    <name type="scientific">Pythium insidiosum</name>
    <name type="common">Pythiosis disease agent</name>
    <dbReference type="NCBI Taxonomy" id="114742"/>
    <lineage>
        <taxon>Eukaryota</taxon>
        <taxon>Sar</taxon>
        <taxon>Stramenopiles</taxon>
        <taxon>Oomycota</taxon>
        <taxon>Peronosporomycetes</taxon>
        <taxon>Pythiales</taxon>
        <taxon>Pythiaceae</taxon>
        <taxon>Pythium</taxon>
    </lineage>
</organism>
<evidence type="ECO:0000256" key="3">
    <source>
        <dbReference type="ARBA" id="ARBA00022692"/>
    </source>
</evidence>
<keyword evidence="4 7" id="KW-1133">Transmembrane helix</keyword>
<feature type="transmembrane region" description="Helical" evidence="7">
    <location>
        <begin position="444"/>
        <end position="463"/>
    </location>
</feature>
<dbReference type="AlphaFoldDB" id="A0AAD5Q9H6"/>
<feature type="transmembrane region" description="Helical" evidence="7">
    <location>
        <begin position="370"/>
        <end position="394"/>
    </location>
</feature>
<sequence>MFQQDQDPKDVHAVDLEAPASRLAPFKPPAATRPHRVGSSTTVTTVASSSASSSRSSSHRLSDELSSEDDDAVDSESDGASALSVPRQVHGDAGMPRNTRVKHFAEHHTEPATSQSALSEAMPTTSDATQWTTNVSKWQRDDGDAPSTPRTRRKASGAKPATYGTSDGLHKTAGDGSSRGAQGRVPLQPLHSRRPVPQPAEEPDADAPEVAIHMQSVVEPPPTPRGLVNEASSLLTKAAPTSKSNSIRSQAIRMMERSPLLKPQDSIANDPEWGFREAVEIRPDLKTEFQSLCDLSYPVIFTYVLEFLPGIVSMTLVGHMDSPLIKEYVDGVSLSTMFMNLTGVAFGFGLATAMDTLCSQAYGAGKPMKMGIYFQSGVLVLGFTIIPVFLLNWYTDRFLLMMGQPPEVAELAGRFSRLILPGIPFLYIYELFKKLLQAQNVVKPMVYIAVLSNIVNVVLGVYLTWYTSWGYDGAAIARTISNVVLPGSLIPLFLWNPDIARQWWPGWKLSEAIRHLKTFLTLGIPGMFMMLLEWWAFEIMAVFVGWLPDSIVAISVHSVLSNVSTMTFNFFLGISVATNIRVGNYVGANQPEHAKLASALGMALVLLVSTALAVVLLFTRNVVPAVFINDSKSIALAAHAILFLLPYQMLDAINCVMQGVFRGTGRQGLAAYINLFGYFAIGIPFGVFLAFNLEFGVEGLWLGLTAGVGVGVAISLVKILFINWEETADAARVRTS</sequence>
<dbReference type="CDD" id="cd13132">
    <property type="entry name" value="MATE_eukaryotic"/>
    <property type="match status" value="1"/>
</dbReference>
<feature type="transmembrane region" description="Helical" evidence="7">
    <location>
        <begin position="414"/>
        <end position="432"/>
    </location>
</feature>
<dbReference type="NCBIfam" id="TIGR00797">
    <property type="entry name" value="matE"/>
    <property type="match status" value="1"/>
</dbReference>
<feature type="region of interest" description="Disordered" evidence="6">
    <location>
        <begin position="1"/>
        <end position="205"/>
    </location>
</feature>
<accession>A0AAD5Q9H6</accession>
<feature type="compositionally biased region" description="Low complexity" evidence="6">
    <location>
        <begin position="37"/>
        <end position="56"/>
    </location>
</feature>
<evidence type="ECO:0000256" key="5">
    <source>
        <dbReference type="ARBA" id="ARBA00023136"/>
    </source>
</evidence>
<protein>
    <recommendedName>
        <fullName evidence="10">Multidrug/Oligosaccharidyl-lipid/Polysaccharide (MOP) Flippase Superfamily</fullName>
    </recommendedName>
</protein>
<feature type="transmembrane region" description="Helical" evidence="7">
    <location>
        <begin position="699"/>
        <end position="724"/>
    </location>
</feature>
<evidence type="ECO:0000256" key="6">
    <source>
        <dbReference type="SAM" id="MobiDB-lite"/>
    </source>
</evidence>
<dbReference type="InterPro" id="IPR045069">
    <property type="entry name" value="MATE_euk"/>
</dbReference>
<feature type="transmembrane region" description="Helical" evidence="7">
    <location>
        <begin position="516"/>
        <end position="537"/>
    </location>
</feature>
<dbReference type="Proteomes" id="UP001209570">
    <property type="component" value="Unassembled WGS sequence"/>
</dbReference>
<keyword evidence="9" id="KW-1185">Reference proteome</keyword>
<feature type="transmembrane region" description="Helical" evidence="7">
    <location>
        <begin position="634"/>
        <end position="657"/>
    </location>
</feature>
<dbReference type="GO" id="GO:1990961">
    <property type="term" value="P:xenobiotic detoxification by transmembrane export across the plasma membrane"/>
    <property type="evidence" value="ECO:0007669"/>
    <property type="project" value="InterPro"/>
</dbReference>
<gene>
    <name evidence="8" type="ORF">P43SY_006257</name>
</gene>
<feature type="transmembrane region" description="Helical" evidence="7">
    <location>
        <begin position="475"/>
        <end position="495"/>
    </location>
</feature>
<proteinExistence type="inferred from homology"/>
<evidence type="ECO:0000256" key="7">
    <source>
        <dbReference type="SAM" id="Phobius"/>
    </source>
</evidence>
<dbReference type="PANTHER" id="PTHR11206">
    <property type="entry name" value="MULTIDRUG RESISTANCE PROTEIN"/>
    <property type="match status" value="1"/>
</dbReference>
<evidence type="ECO:0008006" key="10">
    <source>
        <dbReference type="Google" id="ProtNLM"/>
    </source>
</evidence>
<feature type="transmembrane region" description="Helical" evidence="7">
    <location>
        <begin position="669"/>
        <end position="693"/>
    </location>
</feature>
<feature type="transmembrane region" description="Helical" evidence="7">
    <location>
        <begin position="337"/>
        <end position="358"/>
    </location>
</feature>
<feature type="transmembrane region" description="Helical" evidence="7">
    <location>
        <begin position="599"/>
        <end position="619"/>
    </location>
</feature>
<name>A0AAD5Q9H6_PYTIN</name>
<evidence type="ECO:0000256" key="1">
    <source>
        <dbReference type="ARBA" id="ARBA00004141"/>
    </source>
</evidence>
<feature type="compositionally biased region" description="Acidic residues" evidence="6">
    <location>
        <begin position="65"/>
        <end position="77"/>
    </location>
</feature>
<dbReference type="GO" id="GO:0042910">
    <property type="term" value="F:xenobiotic transmembrane transporter activity"/>
    <property type="evidence" value="ECO:0007669"/>
    <property type="project" value="InterPro"/>
</dbReference>
<reference evidence="8" key="1">
    <citation type="submission" date="2021-12" db="EMBL/GenBank/DDBJ databases">
        <title>Prjna785345.</title>
        <authorList>
            <person name="Rujirawat T."/>
            <person name="Krajaejun T."/>
        </authorList>
    </citation>
    <scope>NUCLEOTIDE SEQUENCE</scope>
    <source>
        <strain evidence="8">Pi057C3</strain>
    </source>
</reference>
<evidence type="ECO:0000313" key="8">
    <source>
        <dbReference type="EMBL" id="KAJ0398679.1"/>
    </source>
</evidence>
<evidence type="ECO:0000256" key="4">
    <source>
        <dbReference type="ARBA" id="ARBA00022989"/>
    </source>
</evidence>
<dbReference type="Pfam" id="PF01554">
    <property type="entry name" value="MatE"/>
    <property type="match status" value="2"/>
</dbReference>